<evidence type="ECO:0000313" key="3">
    <source>
        <dbReference type="EMBL" id="MBK1619729.1"/>
    </source>
</evidence>
<dbReference type="Proteomes" id="UP001138768">
    <property type="component" value="Unassembled WGS sequence"/>
</dbReference>
<protein>
    <submittedName>
        <fullName evidence="3">Circadian clock protein KaiB</fullName>
    </submittedName>
</protein>
<dbReference type="InterPro" id="IPR039022">
    <property type="entry name" value="KaiB-like"/>
</dbReference>
<dbReference type="InterPro" id="IPR011649">
    <property type="entry name" value="KaiB_domain"/>
</dbReference>
<dbReference type="AlphaFoldDB" id="A0A9X0WAA3"/>
<dbReference type="Pfam" id="PF07689">
    <property type="entry name" value="KaiB"/>
    <property type="match status" value="1"/>
</dbReference>
<evidence type="ECO:0000313" key="4">
    <source>
        <dbReference type="Proteomes" id="UP001138768"/>
    </source>
</evidence>
<dbReference type="PANTHER" id="PTHR41709">
    <property type="entry name" value="KAIB-LIKE PROTEIN 1"/>
    <property type="match status" value="1"/>
</dbReference>
<dbReference type="InterPro" id="IPR036249">
    <property type="entry name" value="Thioredoxin-like_sf"/>
</dbReference>
<name>A0A9X0WAA3_9GAMM</name>
<feature type="domain" description="KaiB" evidence="2">
    <location>
        <begin position="7"/>
        <end position="88"/>
    </location>
</feature>
<dbReference type="Gene3D" id="3.40.30.10">
    <property type="entry name" value="Glutaredoxin"/>
    <property type="match status" value="1"/>
</dbReference>
<dbReference type="RefSeq" id="WP_200245656.1">
    <property type="nucleotide sequence ID" value="NZ_NRRY01000025.1"/>
</dbReference>
<accession>A0A9X0WAA3</accession>
<dbReference type="PANTHER" id="PTHR41709:SF2">
    <property type="entry name" value="CIRCADIAN CLOCK PROTEIN KAIB2"/>
    <property type="match status" value="1"/>
</dbReference>
<dbReference type="GO" id="GO:0048511">
    <property type="term" value="P:rhythmic process"/>
    <property type="evidence" value="ECO:0007669"/>
    <property type="project" value="InterPro"/>
</dbReference>
<comment type="caution">
    <text evidence="3">The sequence shown here is derived from an EMBL/GenBank/DDBJ whole genome shotgun (WGS) entry which is preliminary data.</text>
</comment>
<dbReference type="CDD" id="cd02978">
    <property type="entry name" value="KaiB_like"/>
    <property type="match status" value="1"/>
</dbReference>
<evidence type="ECO:0000259" key="2">
    <source>
        <dbReference type="SMART" id="SM01248"/>
    </source>
</evidence>
<keyword evidence="4" id="KW-1185">Reference proteome</keyword>
<sequence length="122" mass="13529">MSNYKLRLYITGHTAQAERAVANLKRICAEELQGRYEMEVIDLVEDPEEGERQRIVVTPTLIKQLPPPLRRIIGDLSDKQRVVSGLDVFPAFRDEVDTSGDEIDASGEAAKKASGKASEDDS</sequence>
<reference evidence="3 4" key="1">
    <citation type="journal article" date="2020" name="Microorganisms">
        <title>Osmotic Adaptation and Compatible Solute Biosynthesis of Phototrophic Bacteria as Revealed from Genome Analyses.</title>
        <authorList>
            <person name="Imhoff J.F."/>
            <person name="Rahn T."/>
            <person name="Kunzel S."/>
            <person name="Keller A."/>
            <person name="Neulinger S.C."/>
        </authorList>
    </citation>
    <scope>NUCLEOTIDE SEQUENCE [LARGE SCALE GENOMIC DNA]</scope>
    <source>
        <strain evidence="3 4">DSM 25653</strain>
    </source>
</reference>
<organism evidence="3 4">
    <name type="scientific">Lamprobacter modestohalophilus</name>
    <dbReference type="NCBI Taxonomy" id="1064514"/>
    <lineage>
        <taxon>Bacteria</taxon>
        <taxon>Pseudomonadati</taxon>
        <taxon>Pseudomonadota</taxon>
        <taxon>Gammaproteobacteria</taxon>
        <taxon>Chromatiales</taxon>
        <taxon>Chromatiaceae</taxon>
        <taxon>Lamprobacter</taxon>
    </lineage>
</organism>
<evidence type="ECO:0000256" key="1">
    <source>
        <dbReference type="SAM" id="MobiDB-lite"/>
    </source>
</evidence>
<dbReference type="SUPFAM" id="SSF52833">
    <property type="entry name" value="Thioredoxin-like"/>
    <property type="match status" value="1"/>
</dbReference>
<dbReference type="EMBL" id="NRRY01000025">
    <property type="protein sequence ID" value="MBK1619729.1"/>
    <property type="molecule type" value="Genomic_DNA"/>
</dbReference>
<dbReference type="SMART" id="SM01248">
    <property type="entry name" value="KaiB"/>
    <property type="match status" value="1"/>
</dbReference>
<gene>
    <name evidence="3" type="ORF">CKO42_15020</name>
</gene>
<proteinExistence type="predicted"/>
<feature type="region of interest" description="Disordered" evidence="1">
    <location>
        <begin position="97"/>
        <end position="122"/>
    </location>
</feature>